<evidence type="ECO:0000313" key="2">
    <source>
        <dbReference type="Proteomes" id="UP000019249"/>
    </source>
</evidence>
<proteinExistence type="predicted"/>
<comment type="caution">
    <text evidence="1">The sequence shown here is derived from an EMBL/GenBank/DDBJ whole genome shotgun (WGS) entry which is preliminary data.</text>
</comment>
<evidence type="ECO:0008006" key="3">
    <source>
        <dbReference type="Google" id="ProtNLM"/>
    </source>
</evidence>
<dbReference type="Proteomes" id="UP000019249">
    <property type="component" value="Unassembled WGS sequence"/>
</dbReference>
<organism evidence="1 2">
    <name type="scientific">Listeria floridensis FSL S10-1187</name>
    <dbReference type="NCBI Taxonomy" id="1265817"/>
    <lineage>
        <taxon>Bacteria</taxon>
        <taxon>Bacillati</taxon>
        <taxon>Bacillota</taxon>
        <taxon>Bacilli</taxon>
        <taxon>Bacillales</taxon>
        <taxon>Listeriaceae</taxon>
        <taxon>Listeria</taxon>
    </lineage>
</organism>
<name>A0ABP3ATP9_9LIST</name>
<gene>
    <name evidence="1" type="ORF">MFLO_15795</name>
</gene>
<evidence type="ECO:0000313" key="1">
    <source>
        <dbReference type="EMBL" id="EUJ23744.1"/>
    </source>
</evidence>
<accession>A0ABP3ATP9</accession>
<reference evidence="1 2" key="1">
    <citation type="journal article" date="2014" name="Int. J. Syst. Evol. Microbiol.">
        <title>Listeria floridensis sp. nov., Listeria aquatica sp. nov., Listeria cornellensis sp. nov., Listeria riparia sp. nov. and Listeria grandensis sp. nov., from agricultural and natural environments.</title>
        <authorList>
            <person name="den Bakker H.C."/>
            <person name="Warchocki S."/>
            <person name="Wright E.M."/>
            <person name="Allred A.F."/>
            <person name="Ahlstrom C."/>
            <person name="Manuel C.S."/>
            <person name="Stasiewicz M.J."/>
            <person name="Burrell A."/>
            <person name="Roof S."/>
            <person name="Strawn L."/>
            <person name="Fortes E.D."/>
            <person name="Nightingale K.K."/>
            <person name="Kephart D."/>
            <person name="Wiedmann M."/>
        </authorList>
    </citation>
    <scope>NUCLEOTIDE SEQUENCE [LARGE SCALE GENOMIC DNA]</scope>
    <source>
        <strain evidence="1 2">FSL S10-1187</strain>
    </source>
</reference>
<sequence length="102" mass="11888">MSYRMTEHAKQRAFERLQIPKKDAQTWASKRLVGKMPVAKLRGGATEYDVDGITFVVDEKDRKIITVYKTFDDELKFAAQKAVSRVLDKEHKIVRKVSREIF</sequence>
<protein>
    <recommendedName>
        <fullName evidence="3">Phage protein</fullName>
    </recommendedName>
</protein>
<dbReference type="EMBL" id="AODF01000068">
    <property type="protein sequence ID" value="EUJ23744.1"/>
    <property type="molecule type" value="Genomic_DNA"/>
</dbReference>
<keyword evidence="2" id="KW-1185">Reference proteome</keyword>
<dbReference type="RefSeq" id="WP_036098652.1">
    <property type="nucleotide sequence ID" value="NZ_AODF01000068.1"/>
</dbReference>